<evidence type="ECO:0000256" key="2">
    <source>
        <dbReference type="ARBA" id="ARBA00024867"/>
    </source>
</evidence>
<dbReference type="Gene3D" id="2.20.25.10">
    <property type="match status" value="1"/>
</dbReference>
<sequence>MRAIIVEDEFPARKELRYFIENKSGIEVVSEFTNGIEVLDFIQENKIDVIFLDINIPHLDGMLLAKTLNQFKSRPKIVFITAYESYAVDAFSLDVFDYILKPYSEERIISMLNKLEKSEMSDIELSNVNSNLYKYKKEAVNQEIEEITHKISLWKGDKLVVIDIDDIYYCEANERQTFIYTEKEKFILKEGISEVENLINDKTFFRTHRSYIVNLTKVKEIIPWFNNTYILKLKNSDYEVTVSRSKVKEFRLLMHI</sequence>
<feature type="modified residue" description="4-aspartylphosphate" evidence="3">
    <location>
        <position position="53"/>
    </location>
</feature>
<dbReference type="AlphaFoldDB" id="A0A031WBG5"/>
<proteinExistence type="predicted"/>
<dbReference type="GO" id="GO:0003677">
    <property type="term" value="F:DNA binding"/>
    <property type="evidence" value="ECO:0007669"/>
    <property type="project" value="InterPro"/>
</dbReference>
<reference evidence="9 10" key="2">
    <citation type="submission" date="2019-02" db="EMBL/GenBank/DDBJ databases">
        <authorList>
            <consortium name="Pathogen Informatics"/>
        </authorList>
    </citation>
    <scope>NUCLEOTIDE SEQUENCE [LARGE SCALE GENOMIC DNA]</scope>
    <source>
        <strain evidence="9">Clo34</strain>
        <strain evidence="10">clo34</strain>
    </source>
</reference>
<dbReference type="Pfam" id="PF04397">
    <property type="entry name" value="LytTR"/>
    <property type="match status" value="1"/>
</dbReference>
<dbReference type="EMBL" id="LK933316">
    <property type="protein sequence ID" value="CDT64493.1"/>
    <property type="molecule type" value="Genomic_DNA"/>
</dbReference>
<evidence type="ECO:0000313" key="7">
    <source>
        <dbReference type="EMBL" id="CDS88529.1"/>
    </source>
</evidence>
<dbReference type="Proteomes" id="UP000411588">
    <property type="component" value="Unassembled WGS sequence"/>
</dbReference>
<dbReference type="EMBL" id="LK932505">
    <property type="protein sequence ID" value="CDS85102.1"/>
    <property type="molecule type" value="Genomic_DNA"/>
</dbReference>
<dbReference type="PANTHER" id="PTHR37299:SF1">
    <property type="entry name" value="STAGE 0 SPORULATION PROTEIN A HOMOLOG"/>
    <property type="match status" value="1"/>
</dbReference>
<dbReference type="RefSeq" id="WP_009897796.1">
    <property type="nucleotide sequence ID" value="NZ_BAABSG010000001.1"/>
</dbReference>
<organism evidence="8">
    <name type="scientific">Clostridioides difficile</name>
    <name type="common">Peptoclostridium difficile</name>
    <dbReference type="NCBI Taxonomy" id="1496"/>
    <lineage>
        <taxon>Bacteria</taxon>
        <taxon>Bacillati</taxon>
        <taxon>Bacillota</taxon>
        <taxon>Clostridia</taxon>
        <taxon>Peptostreptococcales</taxon>
        <taxon>Peptostreptococcaceae</taxon>
        <taxon>Clostridioides</taxon>
    </lineage>
</organism>
<evidence type="ECO:0000313" key="8">
    <source>
        <dbReference type="EMBL" id="CDT64493.1"/>
    </source>
</evidence>
<dbReference type="EMBL" id="CAADAN010000001">
    <property type="protein sequence ID" value="VFD29095.1"/>
    <property type="molecule type" value="Genomic_DNA"/>
</dbReference>
<dbReference type="Gene3D" id="3.40.50.2300">
    <property type="match status" value="1"/>
</dbReference>
<feature type="domain" description="Response regulatory" evidence="4">
    <location>
        <begin position="2"/>
        <end position="116"/>
    </location>
</feature>
<dbReference type="SMART" id="SM00448">
    <property type="entry name" value="REC"/>
    <property type="match status" value="1"/>
</dbReference>
<dbReference type="EMBL" id="LK932407">
    <property type="protein sequence ID" value="CDS88529.1"/>
    <property type="molecule type" value="Genomic_DNA"/>
</dbReference>
<dbReference type="SUPFAM" id="SSF52172">
    <property type="entry name" value="CheY-like"/>
    <property type="match status" value="1"/>
</dbReference>
<dbReference type="SMART" id="SM00850">
    <property type="entry name" value="LytTR"/>
    <property type="match status" value="1"/>
</dbReference>
<evidence type="ECO:0000259" key="5">
    <source>
        <dbReference type="PROSITE" id="PS50930"/>
    </source>
</evidence>
<evidence type="ECO:0000256" key="1">
    <source>
        <dbReference type="ARBA" id="ARBA00018672"/>
    </source>
</evidence>
<comment type="function">
    <text evidence="2">May play the central regulatory role in sporulation. It may be an element of the effector pathway responsible for the activation of sporulation genes in response to nutritional stress. Spo0A may act in concert with spo0H (a sigma factor) to control the expression of some genes that are critical to the sporulation process.</text>
</comment>
<evidence type="ECO:0000313" key="6">
    <source>
        <dbReference type="EMBL" id="CDS85102.1"/>
    </source>
</evidence>
<dbReference type="PROSITE" id="PS50110">
    <property type="entry name" value="RESPONSE_REGULATORY"/>
    <property type="match status" value="1"/>
</dbReference>
<name>A0A031WBG5_CLODI</name>
<accession>A0A031WBG5</accession>
<dbReference type="InterPro" id="IPR046947">
    <property type="entry name" value="LytR-like"/>
</dbReference>
<gene>
    <name evidence="7" type="primary">ypdB</name>
    <name evidence="9" type="synonym">mrkE</name>
    <name evidence="8" type="ORF">BN1095_620061</name>
    <name evidence="6" type="ORF">BN1096_520095</name>
    <name evidence="7" type="ORF">BN1097_680089</name>
    <name evidence="9" type="ORF">SAMEA1402399_00129</name>
</gene>
<reference evidence="8" key="1">
    <citation type="submission" date="2014-07" db="EMBL/GenBank/DDBJ databases">
        <authorList>
            <person name="Monot Marc"/>
        </authorList>
    </citation>
    <scope>NUCLEOTIDE SEQUENCE</scope>
    <source>
        <strain evidence="8">7032989</strain>
        <strain evidence="7">7032994</strain>
    </source>
</reference>
<dbReference type="GO" id="GO:0000156">
    <property type="term" value="F:phosphorelay response regulator activity"/>
    <property type="evidence" value="ECO:0007669"/>
    <property type="project" value="InterPro"/>
</dbReference>
<protein>
    <recommendedName>
        <fullName evidence="1">Stage 0 sporulation protein A homolog</fullName>
    </recommendedName>
</protein>
<feature type="domain" description="HTH LytTR-type" evidence="5">
    <location>
        <begin position="151"/>
        <end position="256"/>
    </location>
</feature>
<evidence type="ECO:0000313" key="9">
    <source>
        <dbReference type="EMBL" id="VFD29095.1"/>
    </source>
</evidence>
<dbReference type="KEGG" id="pdf:CD630DERM_26010"/>
<evidence type="ECO:0000259" key="4">
    <source>
        <dbReference type="PROSITE" id="PS50110"/>
    </source>
</evidence>
<evidence type="ECO:0000313" key="10">
    <source>
        <dbReference type="Proteomes" id="UP000411588"/>
    </source>
</evidence>
<evidence type="ECO:0000256" key="3">
    <source>
        <dbReference type="PROSITE-ProRule" id="PRU00169"/>
    </source>
</evidence>
<dbReference type="InterPro" id="IPR011006">
    <property type="entry name" value="CheY-like_superfamily"/>
</dbReference>
<dbReference type="Gene3D" id="2.40.50.40">
    <property type="match status" value="1"/>
</dbReference>
<dbReference type="PROSITE" id="PS50930">
    <property type="entry name" value="HTH_LYTTR"/>
    <property type="match status" value="1"/>
</dbReference>
<dbReference type="PANTHER" id="PTHR37299">
    <property type="entry name" value="TRANSCRIPTIONAL REGULATOR-RELATED"/>
    <property type="match status" value="1"/>
</dbReference>
<dbReference type="CDD" id="cd17532">
    <property type="entry name" value="REC_LytTR_AlgR-like"/>
    <property type="match status" value="1"/>
</dbReference>
<keyword evidence="3" id="KW-0597">Phosphoprotein</keyword>
<dbReference type="InterPro" id="IPR007492">
    <property type="entry name" value="LytTR_DNA-bd_dom"/>
</dbReference>
<dbReference type="Pfam" id="PF00072">
    <property type="entry name" value="Response_reg"/>
    <property type="match status" value="1"/>
</dbReference>
<dbReference type="PATRIC" id="fig|1496.854.peg.1937"/>
<dbReference type="InterPro" id="IPR001789">
    <property type="entry name" value="Sig_transdc_resp-reg_receiver"/>
</dbReference>